<evidence type="ECO:0000313" key="3">
    <source>
        <dbReference type="Proteomes" id="UP001159363"/>
    </source>
</evidence>
<name>A0ABQ9GV91_9NEOP</name>
<proteinExistence type="predicted"/>
<comment type="caution">
    <text evidence="2">The sequence shown here is derived from an EMBL/GenBank/DDBJ whole genome shotgun (WGS) entry which is preliminary data.</text>
</comment>
<feature type="compositionally biased region" description="Polar residues" evidence="1">
    <location>
        <begin position="21"/>
        <end position="35"/>
    </location>
</feature>
<organism evidence="2 3">
    <name type="scientific">Dryococelus australis</name>
    <dbReference type="NCBI Taxonomy" id="614101"/>
    <lineage>
        <taxon>Eukaryota</taxon>
        <taxon>Metazoa</taxon>
        <taxon>Ecdysozoa</taxon>
        <taxon>Arthropoda</taxon>
        <taxon>Hexapoda</taxon>
        <taxon>Insecta</taxon>
        <taxon>Pterygota</taxon>
        <taxon>Neoptera</taxon>
        <taxon>Polyneoptera</taxon>
        <taxon>Phasmatodea</taxon>
        <taxon>Verophasmatodea</taxon>
        <taxon>Anareolatae</taxon>
        <taxon>Phasmatidae</taxon>
        <taxon>Eurycanthinae</taxon>
        <taxon>Dryococelus</taxon>
    </lineage>
</organism>
<feature type="region of interest" description="Disordered" evidence="1">
    <location>
        <begin position="187"/>
        <end position="230"/>
    </location>
</feature>
<keyword evidence="3" id="KW-1185">Reference proteome</keyword>
<reference evidence="2 3" key="1">
    <citation type="submission" date="2023-02" db="EMBL/GenBank/DDBJ databases">
        <title>LHISI_Scaffold_Assembly.</title>
        <authorList>
            <person name="Stuart O.P."/>
            <person name="Cleave R."/>
            <person name="Magrath M.J.L."/>
            <person name="Mikheyev A.S."/>
        </authorList>
    </citation>
    <scope>NUCLEOTIDE SEQUENCE [LARGE SCALE GENOMIC DNA]</scope>
    <source>
        <strain evidence="2">Daus_M_001</strain>
        <tissue evidence="2">Leg muscle</tissue>
    </source>
</reference>
<sequence>MERRRNAGAGGKHEILEQTRRSAASSCTIHTSENLGATRPGIEHSSPWWEASRLTAQPPRLKLSLVLKRAPASGRAHMRASKDSFLGSSHTLAPIVLALERLPTIWDSFHIPDVGRFVAIPMCLQLPSPGAWLAHDQSGVWAHIDLRPQQHKLRSRLASKGELRLTAQDAEVLRADEDEMRWNIAGMKGWGKRGDPEKTRQPAASSGTIPTSENSGVARPGIKPSSPRWEASSLTAQPLRLRGLSCNYIFRENYFLLVATNTQAVSCSYPRYSSTSAVNGGGSGGVRVRLLASQQAESGFITAVFLGRSPIQELLNHGDLKTNQVVKLAWHQRPRATVMQFWQPGGLQITVAQQGMAGSGRGWTDTTWMQVSRWKKFRIPTSMEVLKRGVGEEATNCNDEDPRSIQTRRQSATSTPFSTRETFRVGSAKQLTRTTANDLSRKCFNVRTASVTDCFGQLPTSTVFAKYKEGDHRLSIIAVTRTASQRERRQIIDCEIASSPVLDDGPSLRRGKMAGHRATGTVLTGVERFAWLKGFCTSEVQKRGSARDDRGMRFNALIAFTRRALNWRAVLPTEVSVERRRNARAGLPEKTRLLAASSWTISTCENQGATPPGIEPCLLSHVVKRDANLRISRGTVGRRAAGVWCGRFWVRIPGEAWLLVQSPLSCGRKPGRLLFSFILLRHLTDERRVDYAVIRSALSQVPRNLRHPPLCLPTSKVDGVEVELEMFRVAAEL</sequence>
<accession>A0ABQ9GV91</accession>
<evidence type="ECO:0000256" key="1">
    <source>
        <dbReference type="SAM" id="MobiDB-lite"/>
    </source>
</evidence>
<protein>
    <submittedName>
        <fullName evidence="2">Uncharacterized protein</fullName>
    </submittedName>
</protein>
<feature type="compositionally biased region" description="Polar residues" evidence="1">
    <location>
        <begin position="404"/>
        <end position="418"/>
    </location>
</feature>
<gene>
    <name evidence="2" type="ORF">PR048_023796</name>
</gene>
<feature type="compositionally biased region" description="Polar residues" evidence="1">
    <location>
        <begin position="202"/>
        <end position="215"/>
    </location>
</feature>
<feature type="compositionally biased region" description="Basic and acidic residues" evidence="1">
    <location>
        <begin position="1"/>
        <end position="20"/>
    </location>
</feature>
<dbReference type="Proteomes" id="UP001159363">
    <property type="component" value="Chromosome 8"/>
</dbReference>
<evidence type="ECO:0000313" key="2">
    <source>
        <dbReference type="EMBL" id="KAJ8875889.1"/>
    </source>
</evidence>
<feature type="region of interest" description="Disordered" evidence="1">
    <location>
        <begin position="1"/>
        <end position="41"/>
    </location>
</feature>
<feature type="region of interest" description="Disordered" evidence="1">
    <location>
        <begin position="394"/>
        <end position="418"/>
    </location>
</feature>
<dbReference type="EMBL" id="JARBHB010000009">
    <property type="protein sequence ID" value="KAJ8875889.1"/>
    <property type="molecule type" value="Genomic_DNA"/>
</dbReference>